<keyword evidence="3" id="KW-1185">Reference proteome</keyword>
<dbReference type="Proteomes" id="UP000595074">
    <property type="component" value="Chromosome"/>
</dbReference>
<proteinExistence type="predicted"/>
<reference evidence="2 3" key="1">
    <citation type="submission" date="2020-10" db="EMBL/GenBank/DDBJ databases">
        <title>The genome of sulfurovum sp.</title>
        <authorList>
            <person name="Xie S."/>
            <person name="Shao Z."/>
            <person name="Jiang L."/>
        </authorList>
    </citation>
    <scope>NUCLEOTIDE SEQUENCE [LARGE SCALE GENOMIC DNA]</scope>
    <source>
        <strain evidence="2 3">ST-419</strain>
    </source>
</reference>
<dbReference type="EMBL" id="CP063164">
    <property type="protein sequence ID" value="QOR61216.1"/>
    <property type="molecule type" value="Genomic_DNA"/>
</dbReference>
<evidence type="ECO:0000313" key="2">
    <source>
        <dbReference type="EMBL" id="QOR61216.1"/>
    </source>
</evidence>
<organism evidence="2 3">
    <name type="scientific">Sulfurovum indicum</name>
    <dbReference type="NCBI Taxonomy" id="2779528"/>
    <lineage>
        <taxon>Bacteria</taxon>
        <taxon>Pseudomonadati</taxon>
        <taxon>Campylobacterota</taxon>
        <taxon>Epsilonproteobacteria</taxon>
        <taxon>Campylobacterales</taxon>
        <taxon>Sulfurovaceae</taxon>
        <taxon>Sulfurovum</taxon>
    </lineage>
</organism>
<dbReference type="RefSeq" id="WP_197547889.1">
    <property type="nucleotide sequence ID" value="NZ_CP063164.1"/>
</dbReference>
<evidence type="ECO:0000259" key="1">
    <source>
        <dbReference type="SMART" id="SM00843"/>
    </source>
</evidence>
<sequence length="79" mass="9010">MSQSGTIVLDKLYEQAKQIVLTDRKSTIVHLQRKLHIGYERAGIILQQLEATGVVTAPESFGKRRVMDDFQYENMEKGT</sequence>
<dbReference type="AlphaFoldDB" id="A0A7M1S1I8"/>
<dbReference type="SUPFAM" id="SSF46785">
    <property type="entry name" value="Winged helix' DNA-binding domain"/>
    <property type="match status" value="1"/>
</dbReference>
<dbReference type="SMART" id="SM00843">
    <property type="entry name" value="Ftsk_gamma"/>
    <property type="match status" value="1"/>
</dbReference>
<evidence type="ECO:0000313" key="3">
    <source>
        <dbReference type="Proteomes" id="UP000595074"/>
    </source>
</evidence>
<name>A0A7M1S1I8_9BACT</name>
<dbReference type="KEGG" id="sinu:IMZ28_07080"/>
<accession>A0A7M1S1I8</accession>
<dbReference type="InterPro" id="IPR036390">
    <property type="entry name" value="WH_DNA-bd_sf"/>
</dbReference>
<gene>
    <name evidence="2" type="ORF">IMZ28_07080</name>
</gene>
<dbReference type="InterPro" id="IPR036388">
    <property type="entry name" value="WH-like_DNA-bd_sf"/>
</dbReference>
<feature type="domain" description="FtsK gamma" evidence="1">
    <location>
        <begin position="6"/>
        <end position="71"/>
    </location>
</feature>
<protein>
    <recommendedName>
        <fullName evidence="1">FtsK gamma domain-containing protein</fullName>
    </recommendedName>
</protein>
<dbReference type="Gene3D" id="1.10.10.10">
    <property type="entry name" value="Winged helix-like DNA-binding domain superfamily/Winged helix DNA-binding domain"/>
    <property type="match status" value="1"/>
</dbReference>
<dbReference type="InterPro" id="IPR018541">
    <property type="entry name" value="Ftsk_gamma"/>
</dbReference>
<dbReference type="Pfam" id="PF09397">
    <property type="entry name" value="FtsK_gamma"/>
    <property type="match status" value="1"/>
</dbReference>